<keyword evidence="4" id="KW-1185">Reference proteome</keyword>
<keyword evidence="2" id="KW-1133">Transmembrane helix</keyword>
<keyword evidence="2" id="KW-0812">Transmembrane</keyword>
<feature type="transmembrane region" description="Helical" evidence="2">
    <location>
        <begin position="46"/>
        <end position="68"/>
    </location>
</feature>
<feature type="compositionally biased region" description="Low complexity" evidence="1">
    <location>
        <begin position="127"/>
        <end position="162"/>
    </location>
</feature>
<evidence type="ECO:0000313" key="3">
    <source>
        <dbReference type="EMBL" id="MBW6530588.1"/>
    </source>
</evidence>
<organism evidence="3 4">
    <name type="scientific">Sphingomonas citri</name>
    <dbReference type="NCBI Taxonomy" id="2862499"/>
    <lineage>
        <taxon>Bacteria</taxon>
        <taxon>Pseudomonadati</taxon>
        <taxon>Pseudomonadota</taxon>
        <taxon>Alphaproteobacteria</taxon>
        <taxon>Sphingomonadales</taxon>
        <taxon>Sphingomonadaceae</taxon>
        <taxon>Sphingomonas</taxon>
    </lineage>
</organism>
<name>A0ABS7BM34_9SPHN</name>
<dbReference type="RefSeq" id="WP_219747922.1">
    <property type="nucleotide sequence ID" value="NZ_JAHXZN010000001.1"/>
</dbReference>
<accession>A0ABS7BM34</accession>
<reference evidence="3 4" key="1">
    <citation type="submission" date="2021-07" db="EMBL/GenBank/DDBJ databases">
        <title>Sphingomonas sp.</title>
        <authorList>
            <person name="Feng G."/>
            <person name="Li J."/>
            <person name="Pan M."/>
        </authorList>
    </citation>
    <scope>NUCLEOTIDE SEQUENCE [LARGE SCALE GENOMIC DNA]</scope>
    <source>
        <strain evidence="3 4">RRHST34</strain>
    </source>
</reference>
<dbReference type="Proteomes" id="UP000759103">
    <property type="component" value="Unassembled WGS sequence"/>
</dbReference>
<feature type="region of interest" description="Disordered" evidence="1">
    <location>
        <begin position="113"/>
        <end position="162"/>
    </location>
</feature>
<gene>
    <name evidence="3" type="ORF">KZ820_07550</name>
</gene>
<comment type="caution">
    <text evidence="3">The sequence shown here is derived from an EMBL/GenBank/DDBJ whole genome shotgun (WGS) entry which is preliminary data.</text>
</comment>
<keyword evidence="2" id="KW-0472">Membrane</keyword>
<evidence type="ECO:0000256" key="1">
    <source>
        <dbReference type="SAM" id="MobiDB-lite"/>
    </source>
</evidence>
<dbReference type="EMBL" id="JAHXZN010000001">
    <property type="protein sequence ID" value="MBW6530588.1"/>
    <property type="molecule type" value="Genomic_DNA"/>
</dbReference>
<protein>
    <submittedName>
        <fullName evidence="3">Uncharacterized protein</fullName>
    </submittedName>
</protein>
<evidence type="ECO:0000313" key="4">
    <source>
        <dbReference type="Proteomes" id="UP000759103"/>
    </source>
</evidence>
<evidence type="ECO:0000256" key="2">
    <source>
        <dbReference type="SAM" id="Phobius"/>
    </source>
</evidence>
<proteinExistence type="predicted"/>
<sequence length="270" mass="27601">MTDPDRIAGRDVAKDMAALFGPGVRPAPASPPRPLPVRSTRRVRSLALGAAGLAVAVTAGVLAGTSAVGPVVPPPGATAPVHAGARVAPTTGASAATLPVAPPATALAAAPEPAPFVTDPARPAEPAPMADADAPTVARASAAPVAPRYTASPRSAAPTRFAAAPRVPAAPSARPAALRGERCLDDPYCAAERLYEADGDVAGAYAEATQAGVSARLLRDYRGEWLRARRVGRDRPREALRVYGMIAADLHMLASDPGEDTRGDERSTWR</sequence>